<dbReference type="InterPro" id="IPR029039">
    <property type="entry name" value="Flavoprotein-like_sf"/>
</dbReference>
<dbReference type="PANTHER" id="PTHR43278:SF4">
    <property type="entry name" value="NAD(P)H-DEPENDENT FMN-CONTAINING OXIDOREDUCTASE YWQN-RELATED"/>
    <property type="match status" value="1"/>
</dbReference>
<dbReference type="RefSeq" id="WP_334315606.1">
    <property type="nucleotide sequence ID" value="NZ_CP065938.1"/>
</dbReference>
<dbReference type="InterPro" id="IPR005025">
    <property type="entry name" value="FMN_Rdtase-like_dom"/>
</dbReference>
<gene>
    <name evidence="5" type="ORF">JBF11_01415</name>
</gene>
<dbReference type="Pfam" id="PF03358">
    <property type="entry name" value="FMN_red"/>
    <property type="match status" value="1"/>
</dbReference>
<dbReference type="EMBL" id="CP065938">
    <property type="protein sequence ID" value="UWX06009.1"/>
    <property type="molecule type" value="Genomic_DNA"/>
</dbReference>
<dbReference type="PANTHER" id="PTHR43278">
    <property type="entry name" value="NAD(P)H-DEPENDENT FMN-CONTAINING OXIDOREDUCTASE YWQN-RELATED"/>
    <property type="match status" value="1"/>
</dbReference>
<accession>A0ABY5Y359</accession>
<evidence type="ECO:0000256" key="3">
    <source>
        <dbReference type="SAM" id="Phobius"/>
    </source>
</evidence>
<protein>
    <submittedName>
        <fullName evidence="5">Flavodoxin family protein</fullName>
    </submittedName>
</protein>
<evidence type="ECO:0000259" key="4">
    <source>
        <dbReference type="Pfam" id="PF03358"/>
    </source>
</evidence>
<keyword evidence="3" id="KW-1133">Transmembrane helix</keyword>
<feature type="domain" description="NADPH-dependent FMN reductase-like" evidence="4">
    <location>
        <begin position="63"/>
        <end position="209"/>
    </location>
</feature>
<dbReference type="InterPro" id="IPR051796">
    <property type="entry name" value="ISF_SsuE-like"/>
</dbReference>
<evidence type="ECO:0000256" key="1">
    <source>
        <dbReference type="ARBA" id="ARBA00022630"/>
    </source>
</evidence>
<evidence type="ECO:0000313" key="5">
    <source>
        <dbReference type="EMBL" id="UWX06009.1"/>
    </source>
</evidence>
<keyword evidence="1" id="KW-0285">Flavoprotein</keyword>
<dbReference type="SUPFAM" id="SSF52218">
    <property type="entry name" value="Flavoproteins"/>
    <property type="match status" value="1"/>
</dbReference>
<keyword evidence="3" id="KW-0472">Membrane</keyword>
<keyword evidence="2" id="KW-0288">FMN</keyword>
<feature type="transmembrane region" description="Helical" evidence="3">
    <location>
        <begin position="21"/>
        <end position="42"/>
    </location>
</feature>
<evidence type="ECO:0000256" key="2">
    <source>
        <dbReference type="ARBA" id="ARBA00022643"/>
    </source>
</evidence>
<evidence type="ECO:0000313" key="6">
    <source>
        <dbReference type="Proteomes" id="UP001058120"/>
    </source>
</evidence>
<dbReference type="Proteomes" id="UP001058120">
    <property type="component" value="Chromosome"/>
</dbReference>
<keyword evidence="3" id="KW-0812">Transmembrane</keyword>
<sequence length="242" mass="26815">MQDEQNSALDTVKDKKISRRGLFSFAGAFLLAVAGCASYKYFSSTSTIHVESCVTAGSGIMKNILILTGSSRHNGNSFLLAEAFKQGAVKAGHTVNTFHSGMTPMSACLHCDSCWTDGKPCVVADSFDTFYPLLEQADMLVFCSPLYWYNFSGHIKCAMDRMYPYFRENRLRDLKVKEAMLLMCGESMFPRSFAGAAEAYRQMLGLNHWKDRGRLFVTGVHEFGDIKGHKALSVAEQMGCDA</sequence>
<organism evidence="5 6">
    <name type="scientific">Taurinivorans muris</name>
    <dbReference type="NCBI Taxonomy" id="2787751"/>
    <lineage>
        <taxon>Bacteria</taxon>
        <taxon>Pseudomonadati</taxon>
        <taxon>Thermodesulfobacteriota</taxon>
        <taxon>Desulfovibrionia</taxon>
        <taxon>Desulfovibrionales</taxon>
        <taxon>Desulfovibrionaceae</taxon>
        <taxon>Taurinivorans</taxon>
    </lineage>
</organism>
<name>A0ABY5Y359_9BACT</name>
<dbReference type="Gene3D" id="3.40.50.360">
    <property type="match status" value="1"/>
</dbReference>
<keyword evidence="6" id="KW-1185">Reference proteome</keyword>
<reference evidence="5" key="1">
    <citation type="submission" date="2020-12" db="EMBL/GenBank/DDBJ databases">
        <title>Taurinivorans muris gen. nov., sp. nov., fundamental and realized metabolic niche of a ubiquitous sulfidogenic bacterium in the murine intestine.</title>
        <authorList>
            <person name="Ye H."/>
            <person name="Hanson B.T."/>
            <person name="Loy A."/>
        </authorList>
    </citation>
    <scope>NUCLEOTIDE SEQUENCE</scope>
    <source>
        <strain evidence="5">LT0009</strain>
    </source>
</reference>
<proteinExistence type="predicted"/>